<evidence type="ECO:0000313" key="2">
    <source>
        <dbReference type="Proteomes" id="UP000033092"/>
    </source>
</evidence>
<dbReference type="PATRIC" id="fig|1434119.4.peg.2098"/>
<dbReference type="AlphaFoldDB" id="A0A0E3PER4"/>
<dbReference type="PANTHER" id="PTHR31276">
    <property type="match status" value="1"/>
</dbReference>
<name>A0A0E3PER4_9EURY</name>
<proteinExistence type="predicted"/>
<organism evidence="1 2">
    <name type="scientific">Methanosarcina siciliae HI350</name>
    <dbReference type="NCBI Taxonomy" id="1434119"/>
    <lineage>
        <taxon>Archaea</taxon>
        <taxon>Methanobacteriati</taxon>
        <taxon>Methanobacteriota</taxon>
        <taxon>Stenosarchaea group</taxon>
        <taxon>Methanomicrobia</taxon>
        <taxon>Methanosarcinales</taxon>
        <taxon>Methanosarcinaceae</taxon>
        <taxon>Methanosarcina</taxon>
    </lineage>
</organism>
<accession>A0A0E3PER4</accession>
<sequence length="356" mass="41057">MLGDRDVWQGFSGMGTGGAADDKRNRVILEDIHFPLKKILNIDSSILISRKLICNNMCINGKKFRDPSSQTVSQNDANIIETLLMLGEVYDIVYDHHGRAGKLNEYLTNAIYHILSTSPKKDYINEPVNPKEFVLSPELLYAGLIPQKKINSFDFSDYWTITNYFRRLDGLDEGDYFHLINPNIDLGNETDRIIVNIKTQQQAVKIAKHITWSWTEKSVDWKSYVSTFKILVNNNVEDRNNPNLYLKNDKMVIYFAETDHDNKTIMNSIKCGVEVFLANIPDAVPDNNLPLNGFYKRVGRQIGTGREIRQKEQKEAKSFTDQRVEEIKAYILNNQIARDRNEWIGGVYFYVTNFIP</sequence>
<dbReference type="KEGG" id="msz:MSSIH_1644"/>
<dbReference type="HOGENOM" id="CLU_896042_0_0_2"/>
<protein>
    <submittedName>
        <fullName evidence="1">Uncharacterized protein</fullName>
    </submittedName>
</protein>
<gene>
    <name evidence="1" type="ORF">MSSIH_1644</name>
</gene>
<evidence type="ECO:0000313" key="1">
    <source>
        <dbReference type="EMBL" id="AKB32334.1"/>
    </source>
</evidence>
<dbReference type="Proteomes" id="UP000033092">
    <property type="component" value="Chromosome"/>
</dbReference>
<dbReference type="GeneID" id="41605678"/>
<reference evidence="1 2" key="1">
    <citation type="submission" date="2014-07" db="EMBL/GenBank/DDBJ databases">
        <title>Methanogenic archaea and the global carbon cycle.</title>
        <authorList>
            <person name="Henriksen J.R."/>
            <person name="Luke J."/>
            <person name="Reinhart S."/>
            <person name="Benedict M.N."/>
            <person name="Youngblut N.D."/>
            <person name="Metcalf M.E."/>
            <person name="Whitaker R.J."/>
            <person name="Metcalf W.W."/>
        </authorList>
    </citation>
    <scope>NUCLEOTIDE SEQUENCE [LARGE SCALE GENOMIC DNA]</scope>
    <source>
        <strain evidence="1 2">HI350</strain>
    </source>
</reference>
<dbReference type="EMBL" id="CP009507">
    <property type="protein sequence ID" value="AKB32334.1"/>
    <property type="molecule type" value="Genomic_DNA"/>
</dbReference>
<dbReference type="PANTHER" id="PTHR31276:SF10">
    <property type="entry name" value="PROTEIN MIZU-KUSSEI 1-LIKE"/>
    <property type="match status" value="1"/>
</dbReference>
<dbReference type="RefSeq" id="WP_148705244.1">
    <property type="nucleotide sequence ID" value="NZ_CP009507.1"/>
</dbReference>